<reference evidence="1" key="1">
    <citation type="submission" date="2022-08" db="EMBL/GenBank/DDBJ databases">
        <authorList>
            <person name="Gutierrez-Valencia J."/>
        </authorList>
    </citation>
    <scope>NUCLEOTIDE SEQUENCE</scope>
</reference>
<gene>
    <name evidence="1" type="ORF">LITE_LOCUS45931</name>
</gene>
<dbReference type="EMBL" id="CAMGYJ010000010">
    <property type="protein sequence ID" value="CAI0551352.1"/>
    <property type="molecule type" value="Genomic_DNA"/>
</dbReference>
<dbReference type="Proteomes" id="UP001154282">
    <property type="component" value="Unassembled WGS sequence"/>
</dbReference>
<comment type="caution">
    <text evidence="1">The sequence shown here is derived from an EMBL/GenBank/DDBJ whole genome shotgun (WGS) entry which is preliminary data.</text>
</comment>
<sequence>MMFQPRFRIQPTVSGEAQSVLMDKERKMFFGISAQTLFADE</sequence>
<accession>A0AAV0R4I4</accession>
<evidence type="ECO:0000313" key="1">
    <source>
        <dbReference type="EMBL" id="CAI0551352.1"/>
    </source>
</evidence>
<keyword evidence="2" id="KW-1185">Reference proteome</keyword>
<dbReference type="AlphaFoldDB" id="A0AAV0R4I4"/>
<evidence type="ECO:0000313" key="2">
    <source>
        <dbReference type="Proteomes" id="UP001154282"/>
    </source>
</evidence>
<organism evidence="1 2">
    <name type="scientific">Linum tenue</name>
    <dbReference type="NCBI Taxonomy" id="586396"/>
    <lineage>
        <taxon>Eukaryota</taxon>
        <taxon>Viridiplantae</taxon>
        <taxon>Streptophyta</taxon>
        <taxon>Embryophyta</taxon>
        <taxon>Tracheophyta</taxon>
        <taxon>Spermatophyta</taxon>
        <taxon>Magnoliopsida</taxon>
        <taxon>eudicotyledons</taxon>
        <taxon>Gunneridae</taxon>
        <taxon>Pentapetalae</taxon>
        <taxon>rosids</taxon>
        <taxon>fabids</taxon>
        <taxon>Malpighiales</taxon>
        <taxon>Linaceae</taxon>
        <taxon>Linum</taxon>
    </lineage>
</organism>
<name>A0AAV0R4I4_9ROSI</name>
<proteinExistence type="predicted"/>
<protein>
    <submittedName>
        <fullName evidence="1">Uncharacterized protein</fullName>
    </submittedName>
</protein>